<comment type="caution">
    <text evidence="1">The sequence shown here is derived from an EMBL/GenBank/DDBJ whole genome shotgun (WGS) entry which is preliminary data.</text>
</comment>
<evidence type="ECO:0000313" key="2">
    <source>
        <dbReference type="Proteomes" id="UP001457282"/>
    </source>
</evidence>
<accession>A0AAW1YB94</accession>
<name>A0AAW1YB94_RUBAR</name>
<dbReference type="Proteomes" id="UP001457282">
    <property type="component" value="Unassembled WGS sequence"/>
</dbReference>
<organism evidence="1 2">
    <name type="scientific">Rubus argutus</name>
    <name type="common">Southern blackberry</name>
    <dbReference type="NCBI Taxonomy" id="59490"/>
    <lineage>
        <taxon>Eukaryota</taxon>
        <taxon>Viridiplantae</taxon>
        <taxon>Streptophyta</taxon>
        <taxon>Embryophyta</taxon>
        <taxon>Tracheophyta</taxon>
        <taxon>Spermatophyta</taxon>
        <taxon>Magnoliopsida</taxon>
        <taxon>eudicotyledons</taxon>
        <taxon>Gunneridae</taxon>
        <taxon>Pentapetalae</taxon>
        <taxon>rosids</taxon>
        <taxon>fabids</taxon>
        <taxon>Rosales</taxon>
        <taxon>Rosaceae</taxon>
        <taxon>Rosoideae</taxon>
        <taxon>Rosoideae incertae sedis</taxon>
        <taxon>Rubus</taxon>
    </lineage>
</organism>
<reference evidence="1 2" key="1">
    <citation type="journal article" date="2023" name="G3 (Bethesda)">
        <title>A chromosome-length genome assembly and annotation of blackberry (Rubus argutus, cv. 'Hillquist').</title>
        <authorList>
            <person name="Bruna T."/>
            <person name="Aryal R."/>
            <person name="Dudchenko O."/>
            <person name="Sargent D.J."/>
            <person name="Mead D."/>
            <person name="Buti M."/>
            <person name="Cavallini A."/>
            <person name="Hytonen T."/>
            <person name="Andres J."/>
            <person name="Pham M."/>
            <person name="Weisz D."/>
            <person name="Mascagni F."/>
            <person name="Usai G."/>
            <person name="Natali L."/>
            <person name="Bassil N."/>
            <person name="Fernandez G.E."/>
            <person name="Lomsadze A."/>
            <person name="Armour M."/>
            <person name="Olukolu B."/>
            <person name="Poorten T."/>
            <person name="Britton C."/>
            <person name="Davik J."/>
            <person name="Ashrafi H."/>
            <person name="Aiden E.L."/>
            <person name="Borodovsky M."/>
            <person name="Worthington M."/>
        </authorList>
    </citation>
    <scope>NUCLEOTIDE SEQUENCE [LARGE SCALE GENOMIC DNA]</scope>
    <source>
        <strain evidence="1">PI 553951</strain>
    </source>
</reference>
<protein>
    <submittedName>
        <fullName evidence="1">Uncharacterized protein</fullName>
    </submittedName>
</protein>
<proteinExistence type="predicted"/>
<evidence type="ECO:0000313" key="1">
    <source>
        <dbReference type="EMBL" id="KAK9945223.1"/>
    </source>
</evidence>
<dbReference type="AlphaFoldDB" id="A0AAW1YB94"/>
<dbReference type="EMBL" id="JBEDUW010000002">
    <property type="protein sequence ID" value="KAK9945223.1"/>
    <property type="molecule type" value="Genomic_DNA"/>
</dbReference>
<keyword evidence="2" id="KW-1185">Reference proteome</keyword>
<sequence length="88" mass="9509">MPYFVTGDSNSSSGLSFPGSLLLEQELPQNFTCDVLSGIKNGAGATEDGDRGCRLWANDGDCDGDRSLAVLSWTVGVRKRQWPGRQED</sequence>
<gene>
    <name evidence="1" type="ORF">M0R45_010748</name>
</gene>